<name>A0A395LKX7_9SPHN</name>
<keyword evidence="3" id="KW-1185">Reference proteome</keyword>
<proteinExistence type="predicted"/>
<feature type="region of interest" description="Disordered" evidence="1">
    <location>
        <begin position="209"/>
        <end position="238"/>
    </location>
</feature>
<feature type="compositionally biased region" description="Low complexity" evidence="1">
    <location>
        <begin position="225"/>
        <end position="238"/>
    </location>
</feature>
<dbReference type="OrthoDB" id="9798632at2"/>
<comment type="caution">
    <text evidence="2">The sequence shown here is derived from an EMBL/GenBank/DDBJ whole genome shotgun (WGS) entry which is preliminary data.</text>
</comment>
<reference evidence="2 3" key="1">
    <citation type="submission" date="2018-07" db="EMBL/GenBank/DDBJ databases">
        <title>Erythrobacter nanhaiensis sp. nov., a novel member of the genus Erythrobacter isolated from the South China Sea.</title>
        <authorList>
            <person name="Chen X."/>
            <person name="Liu J."/>
        </authorList>
    </citation>
    <scope>NUCLEOTIDE SEQUENCE [LARGE SCALE GENOMIC DNA]</scope>
    <source>
        <strain evidence="2 3">S-5</strain>
    </source>
</reference>
<dbReference type="AlphaFoldDB" id="A0A395LKX7"/>
<protein>
    <submittedName>
        <fullName evidence="2">Nucleoside-diphosphate sugar epimerase</fullName>
    </submittedName>
</protein>
<gene>
    <name evidence="2" type="ORF">DL238_08765</name>
</gene>
<dbReference type="InterPro" id="IPR036291">
    <property type="entry name" value="NAD(P)-bd_dom_sf"/>
</dbReference>
<accession>A0A395LKX7</accession>
<organism evidence="2 3">
    <name type="scientific">Alteriqipengyuania lutimaris</name>
    <dbReference type="NCBI Taxonomy" id="1538146"/>
    <lineage>
        <taxon>Bacteria</taxon>
        <taxon>Pseudomonadati</taxon>
        <taxon>Pseudomonadota</taxon>
        <taxon>Alphaproteobacteria</taxon>
        <taxon>Sphingomonadales</taxon>
        <taxon>Erythrobacteraceae</taxon>
        <taxon>Alteriqipengyuania</taxon>
    </lineage>
</organism>
<dbReference type="Proteomes" id="UP000254101">
    <property type="component" value="Unassembled WGS sequence"/>
</dbReference>
<evidence type="ECO:0000313" key="2">
    <source>
        <dbReference type="EMBL" id="RDS77686.1"/>
    </source>
</evidence>
<sequence length="238" mass="25878">MSSRFRVAMGGVSEPVGLRLIHLARHHPQIRLVALTLGEVEMPPGSRMEVFVADADRWSRVMKAMRPKVFIIGLGPALNLIGRDDSALRAIEEEEAVVEIAKTARFAGVERLAAISSAGADRWSRDGHLSAKGKAETELSRLGFKRLDILRPGPLVEKTAIDGGKRSRMAALRGRGTDAQTVAEALMTLSLRRTPGKFVHEEEGIERAAAMLSRAPSMKPSSHGTTEAEQETQQARQG</sequence>
<dbReference type="SUPFAM" id="SSF51735">
    <property type="entry name" value="NAD(P)-binding Rossmann-fold domains"/>
    <property type="match status" value="1"/>
</dbReference>
<dbReference type="Gene3D" id="3.40.50.720">
    <property type="entry name" value="NAD(P)-binding Rossmann-like Domain"/>
    <property type="match status" value="1"/>
</dbReference>
<dbReference type="RefSeq" id="WP_115491905.1">
    <property type="nucleotide sequence ID" value="NZ_JACHWW010000001.1"/>
</dbReference>
<evidence type="ECO:0000313" key="3">
    <source>
        <dbReference type="Proteomes" id="UP000254101"/>
    </source>
</evidence>
<dbReference type="EMBL" id="QRBB01000001">
    <property type="protein sequence ID" value="RDS77686.1"/>
    <property type="molecule type" value="Genomic_DNA"/>
</dbReference>
<evidence type="ECO:0000256" key="1">
    <source>
        <dbReference type="SAM" id="MobiDB-lite"/>
    </source>
</evidence>